<name>A0ABS9QLU3_9HYPH</name>
<dbReference type="RefSeq" id="WP_239369924.1">
    <property type="nucleotide sequence ID" value="NZ_JAKREW010000041.1"/>
</dbReference>
<organism evidence="1 2">
    <name type="scientific">Mesorhizobium retamae</name>
    <dbReference type="NCBI Taxonomy" id="2912854"/>
    <lineage>
        <taxon>Bacteria</taxon>
        <taxon>Pseudomonadati</taxon>
        <taxon>Pseudomonadota</taxon>
        <taxon>Alphaproteobacteria</taxon>
        <taxon>Hyphomicrobiales</taxon>
        <taxon>Phyllobacteriaceae</taxon>
        <taxon>Mesorhizobium</taxon>
    </lineage>
</organism>
<comment type="caution">
    <text evidence="1">The sequence shown here is derived from an EMBL/GenBank/DDBJ whole genome shotgun (WGS) entry which is preliminary data.</text>
</comment>
<reference evidence="1 2" key="1">
    <citation type="submission" date="2022-02" db="EMBL/GenBank/DDBJ databases">
        <title>Draft genome sequence of Mezorhizobium retamae strain IRAMC:0171 isolated from Retama raetam nodules.</title>
        <authorList>
            <person name="Bengaied R."/>
            <person name="Sbissi I."/>
            <person name="Huber K."/>
            <person name="Ghodbane F."/>
            <person name="Nouioui I."/>
            <person name="Tarhouni M."/>
            <person name="Gtari M."/>
        </authorList>
    </citation>
    <scope>NUCLEOTIDE SEQUENCE [LARGE SCALE GENOMIC DNA]</scope>
    <source>
        <strain evidence="1 2">IRAMC:0171</strain>
    </source>
</reference>
<sequence length="74" mass="8364">MAVQDSSGGAAYPGDMEALKRIYDELCREYGFRLGTLPAEDLAKATMDLFGQGVFDEDEIRDSLRRFLSRRPMN</sequence>
<accession>A0ABS9QLU3</accession>
<evidence type="ECO:0000313" key="1">
    <source>
        <dbReference type="EMBL" id="MCG7508414.1"/>
    </source>
</evidence>
<dbReference type="Proteomes" id="UP001201701">
    <property type="component" value="Unassembled WGS sequence"/>
</dbReference>
<proteinExistence type="predicted"/>
<protein>
    <submittedName>
        <fullName evidence="1">Uncharacterized protein</fullName>
    </submittedName>
</protein>
<gene>
    <name evidence="1" type="ORF">L4923_25560</name>
</gene>
<evidence type="ECO:0000313" key="2">
    <source>
        <dbReference type="Proteomes" id="UP001201701"/>
    </source>
</evidence>
<dbReference type="EMBL" id="JAKREW010000041">
    <property type="protein sequence ID" value="MCG7508414.1"/>
    <property type="molecule type" value="Genomic_DNA"/>
</dbReference>
<keyword evidence="2" id="KW-1185">Reference proteome</keyword>